<organism evidence="1 2">
    <name type="scientific">Callosobruchus maculatus</name>
    <name type="common">Southern cowpea weevil</name>
    <name type="synonym">Pulse bruchid</name>
    <dbReference type="NCBI Taxonomy" id="64391"/>
    <lineage>
        <taxon>Eukaryota</taxon>
        <taxon>Metazoa</taxon>
        <taxon>Ecdysozoa</taxon>
        <taxon>Arthropoda</taxon>
        <taxon>Hexapoda</taxon>
        <taxon>Insecta</taxon>
        <taxon>Pterygota</taxon>
        <taxon>Neoptera</taxon>
        <taxon>Endopterygota</taxon>
        <taxon>Coleoptera</taxon>
        <taxon>Polyphaga</taxon>
        <taxon>Cucujiformia</taxon>
        <taxon>Chrysomeloidea</taxon>
        <taxon>Chrysomelidae</taxon>
        <taxon>Bruchinae</taxon>
        <taxon>Bruchini</taxon>
        <taxon>Callosobruchus</taxon>
    </lineage>
</organism>
<reference evidence="1 2" key="1">
    <citation type="submission" date="2019-01" db="EMBL/GenBank/DDBJ databases">
        <authorList>
            <person name="Sayadi A."/>
        </authorList>
    </citation>
    <scope>NUCLEOTIDE SEQUENCE [LARGE SCALE GENOMIC DNA]</scope>
</reference>
<protein>
    <submittedName>
        <fullName evidence="1">Uncharacterized protein</fullName>
    </submittedName>
</protein>
<proteinExistence type="predicted"/>
<gene>
    <name evidence="1" type="ORF">CALMAC_LOCUS1223</name>
</gene>
<name>A0A653BIY0_CALMS</name>
<evidence type="ECO:0000313" key="2">
    <source>
        <dbReference type="Proteomes" id="UP000410492"/>
    </source>
</evidence>
<evidence type="ECO:0000313" key="1">
    <source>
        <dbReference type="EMBL" id="VEN35274.1"/>
    </source>
</evidence>
<accession>A0A653BIY0</accession>
<dbReference type="EMBL" id="CAACVG010001409">
    <property type="protein sequence ID" value="VEN35274.1"/>
    <property type="molecule type" value="Genomic_DNA"/>
</dbReference>
<dbReference type="Proteomes" id="UP000410492">
    <property type="component" value="Unassembled WGS sequence"/>
</dbReference>
<sequence>MVSGAFWIQKHHFNNGRLHGLENSTCQSTRFERFPTHRHMRIRCCFHHNYSYFLQFYFRICHFYLYCQISVYSYFDYSVTSTFVFA</sequence>
<dbReference type="AlphaFoldDB" id="A0A653BIY0"/>
<keyword evidence="2" id="KW-1185">Reference proteome</keyword>